<accession>G0EDX3</accession>
<dbReference type="OrthoDB" id="31058at2157"/>
<dbReference type="EMBL" id="CP002838">
    <property type="protein sequence ID" value="AEM38742.1"/>
    <property type="molecule type" value="Genomic_DNA"/>
</dbReference>
<dbReference type="AlphaFoldDB" id="G0EDX3"/>
<organism evidence="1 2">
    <name type="scientific">Pyrolobus fumarii (strain DSM 11204 / 1A)</name>
    <dbReference type="NCBI Taxonomy" id="694429"/>
    <lineage>
        <taxon>Archaea</taxon>
        <taxon>Thermoproteota</taxon>
        <taxon>Thermoprotei</taxon>
        <taxon>Desulfurococcales</taxon>
        <taxon>Pyrodictiaceae</taxon>
        <taxon>Pyrolobus</taxon>
    </lineage>
</organism>
<evidence type="ECO:0000313" key="2">
    <source>
        <dbReference type="Proteomes" id="UP000001037"/>
    </source>
</evidence>
<name>G0EDX3_PYRF1</name>
<dbReference type="InParanoid" id="G0EDX3"/>
<keyword evidence="2" id="KW-1185">Reference proteome</keyword>
<dbReference type="KEGG" id="pfm:Pyrfu_0873"/>
<sequence>MPVNPVEYYKRGDVAEEVAAFLCGRWAAVEGEGKRWARWLERRPLSICKPGDVVRVLSVFQAIKPRTFYGTIELFKRLETPSDVEEGYDGNVKAATVFIDIDIVDESRVADAWKYVVEAARLISEWLEERGVKRSVYLLWSGAGMHLRIHEGAFDYEHLGAHPIDVAFAVAEYVLESLEPKLWEVVVKSKGMIKIENLVAPKRVFTAPLSLHRRLDSVAVTLKPDALDEFTPDWSRPDSYQHDPSAWRVYERGEATSLAEEALKRIGKVKKRTLMEARASKLGFGYNAGLVQQALRPSEPREPGRFPVMALLQAARYYLLYGDMDKAKSFGLNRAIFYAWAKYYGPARRARIHVASSASESSSSKRYYRRGGGEGEWKIVAGEKVQVGPDGWFMMGGVEQRPEDFDRQVTRKFEEAGINFEEAWRAALEYVKKFPKSVLMDPQRFYKEVYEPVRDRFVERVLKKRDSGSTLDKWLRRS</sequence>
<dbReference type="HOGENOM" id="CLU_053469_0_0_2"/>
<gene>
    <name evidence="1" type="ordered locus">Pyrfu_0873</name>
</gene>
<proteinExistence type="predicted"/>
<protein>
    <submittedName>
        <fullName evidence="1">Uncharacterized protein</fullName>
    </submittedName>
</protein>
<evidence type="ECO:0000313" key="1">
    <source>
        <dbReference type="EMBL" id="AEM38742.1"/>
    </source>
</evidence>
<dbReference type="SUPFAM" id="SSF56747">
    <property type="entry name" value="Prim-pol domain"/>
    <property type="match status" value="1"/>
</dbReference>
<dbReference type="Proteomes" id="UP000001037">
    <property type="component" value="Chromosome"/>
</dbReference>
<dbReference type="eggNOG" id="arCOG04032">
    <property type="taxonomic scope" value="Archaea"/>
</dbReference>
<reference evidence="1 2" key="1">
    <citation type="journal article" date="2011" name="Stand. Genomic Sci.">
        <title>Complete genome sequence of the hyperthermophilic chemolithoautotroph Pyrolobus fumarii type strain (1A).</title>
        <authorList>
            <person name="Anderson I."/>
            <person name="Goker M."/>
            <person name="Nolan M."/>
            <person name="Lucas S."/>
            <person name="Hammon N."/>
            <person name="Deshpande S."/>
            <person name="Cheng J.F."/>
            <person name="Tapia R."/>
            <person name="Han C."/>
            <person name="Goodwin L."/>
            <person name="Pitluck S."/>
            <person name="Huntemann M."/>
            <person name="Liolios K."/>
            <person name="Ivanova N."/>
            <person name="Pagani I."/>
            <person name="Mavromatis K."/>
            <person name="Ovchinikova G."/>
            <person name="Pati A."/>
            <person name="Chen A."/>
            <person name="Palaniappan K."/>
            <person name="Land M."/>
            <person name="Hauser L."/>
            <person name="Brambilla E.M."/>
            <person name="Huber H."/>
            <person name="Yasawong M."/>
            <person name="Rohde M."/>
            <person name="Spring S."/>
            <person name="Abt B."/>
            <person name="Sikorski J."/>
            <person name="Wirth R."/>
            <person name="Detter J.C."/>
            <person name="Woyke T."/>
            <person name="Bristow J."/>
            <person name="Eisen J.A."/>
            <person name="Markowitz V."/>
            <person name="Hugenholtz P."/>
            <person name="Kyrpides N.C."/>
            <person name="Klenk H.P."/>
            <person name="Lapidus A."/>
        </authorList>
    </citation>
    <scope>NUCLEOTIDE SEQUENCE [LARGE SCALE GENOMIC DNA]</scope>
    <source>
        <strain evidence="2">DSM 11204 / 1A</strain>
    </source>
</reference>